<gene>
    <name evidence="1" type="ORF">BD311DRAFT_238120</name>
</gene>
<name>A0A4Q9MS15_9APHY</name>
<accession>A0A4Q9MS15</accession>
<evidence type="ECO:0000313" key="1">
    <source>
        <dbReference type="EMBL" id="TBU30037.1"/>
    </source>
</evidence>
<proteinExistence type="predicted"/>
<dbReference type="AlphaFoldDB" id="A0A4Q9MS15"/>
<dbReference type="EMBL" id="ML143408">
    <property type="protein sequence ID" value="TBU30037.1"/>
    <property type="molecule type" value="Genomic_DNA"/>
</dbReference>
<sequence>MLFQDNVRIGCIPRFVELNGLPFLSLAPILRYPPCLSQEWGLLDCAYYKDTASRLHPNLHPVKSDVLHLARELIRTPTCQLSTLRRKDKVPSSLFPDVALKVFPDFLKRDQRGLQVIWKNEVTSTRVRQIRAAVPRGLGIRHMWASSLVRRK</sequence>
<protein>
    <submittedName>
        <fullName evidence="1">Uncharacterized protein</fullName>
    </submittedName>
</protein>
<organism evidence="1">
    <name type="scientific">Dichomitus squalens</name>
    <dbReference type="NCBI Taxonomy" id="114155"/>
    <lineage>
        <taxon>Eukaryota</taxon>
        <taxon>Fungi</taxon>
        <taxon>Dikarya</taxon>
        <taxon>Basidiomycota</taxon>
        <taxon>Agaricomycotina</taxon>
        <taxon>Agaricomycetes</taxon>
        <taxon>Polyporales</taxon>
        <taxon>Polyporaceae</taxon>
        <taxon>Dichomitus</taxon>
    </lineage>
</organism>
<reference evidence="1" key="1">
    <citation type="submission" date="2019-01" db="EMBL/GenBank/DDBJ databases">
        <title>Draft genome sequences of three monokaryotic isolates of the white-rot basidiomycete fungus Dichomitus squalens.</title>
        <authorList>
            <consortium name="DOE Joint Genome Institute"/>
            <person name="Lopez S.C."/>
            <person name="Andreopoulos B."/>
            <person name="Pangilinan J."/>
            <person name="Lipzen A."/>
            <person name="Riley R."/>
            <person name="Ahrendt S."/>
            <person name="Ng V."/>
            <person name="Barry K."/>
            <person name="Daum C."/>
            <person name="Grigoriev I.V."/>
            <person name="Hilden K.S."/>
            <person name="Makela M.R."/>
            <person name="de Vries R.P."/>
        </authorList>
    </citation>
    <scope>NUCLEOTIDE SEQUENCE [LARGE SCALE GENOMIC DNA]</scope>
    <source>
        <strain evidence="1">OM18370.1</strain>
    </source>
</reference>
<dbReference type="Proteomes" id="UP000292957">
    <property type="component" value="Unassembled WGS sequence"/>
</dbReference>